<dbReference type="PANTHER" id="PTHR30086">
    <property type="entry name" value="ARGININE EXPORTER PROTEIN ARGO"/>
    <property type="match status" value="1"/>
</dbReference>
<accession>A0A4Q7L5L3</accession>
<evidence type="ECO:0000256" key="2">
    <source>
        <dbReference type="ARBA" id="ARBA00022475"/>
    </source>
</evidence>
<dbReference type="GO" id="GO:0005886">
    <property type="term" value="C:plasma membrane"/>
    <property type="evidence" value="ECO:0007669"/>
    <property type="project" value="UniProtKB-SubCell"/>
</dbReference>
<sequence>MTGGLLWGFTLVAVIGVMTPGLDTMIVLRHSVSGARTGLAAVAGISVGCLVWGTASVVGLTGLLTASEVAFNVVRVLGAAYLLWLGSTMLWNSLRRKGSDVDDVEPEPRERTIWSALRAGFLTNLLNPKVGVFYMSLLPQFLPPGGSSFGWGALLVAIHVTAGAVWLSCVVWAAGRMRVVLARRRVRRWLDRVMATVLISLGVKLVAEAA</sequence>
<protein>
    <submittedName>
        <fullName evidence="7">Threonine/homoserine/homoserine lactone efflux protein</fullName>
    </submittedName>
</protein>
<evidence type="ECO:0000256" key="3">
    <source>
        <dbReference type="ARBA" id="ARBA00022692"/>
    </source>
</evidence>
<evidence type="ECO:0000313" key="7">
    <source>
        <dbReference type="EMBL" id="RZS44625.1"/>
    </source>
</evidence>
<gene>
    <name evidence="7" type="ORF">EV193_101501</name>
</gene>
<dbReference type="Pfam" id="PF01810">
    <property type="entry name" value="LysE"/>
    <property type="match status" value="1"/>
</dbReference>
<keyword evidence="2" id="KW-1003">Cell membrane</keyword>
<evidence type="ECO:0000256" key="1">
    <source>
        <dbReference type="ARBA" id="ARBA00004651"/>
    </source>
</evidence>
<feature type="transmembrane region" description="Helical" evidence="6">
    <location>
        <begin position="149"/>
        <end position="177"/>
    </location>
</feature>
<organism evidence="7 8">
    <name type="scientific">Herbihabitans rhizosphaerae</name>
    <dbReference type="NCBI Taxonomy" id="1872711"/>
    <lineage>
        <taxon>Bacteria</taxon>
        <taxon>Bacillati</taxon>
        <taxon>Actinomycetota</taxon>
        <taxon>Actinomycetes</taxon>
        <taxon>Pseudonocardiales</taxon>
        <taxon>Pseudonocardiaceae</taxon>
        <taxon>Herbihabitans</taxon>
    </lineage>
</organism>
<dbReference type="OrthoDB" id="3175972at2"/>
<comment type="subcellular location">
    <subcellularLocation>
        <location evidence="1">Cell membrane</location>
        <topology evidence="1">Multi-pass membrane protein</topology>
    </subcellularLocation>
</comment>
<dbReference type="AlphaFoldDB" id="A0A4Q7L5L3"/>
<keyword evidence="4 6" id="KW-1133">Transmembrane helix</keyword>
<dbReference type="InterPro" id="IPR001123">
    <property type="entry name" value="LeuE-type"/>
</dbReference>
<name>A0A4Q7L5L3_9PSEU</name>
<keyword evidence="5 6" id="KW-0472">Membrane</keyword>
<evidence type="ECO:0000313" key="8">
    <source>
        <dbReference type="Proteomes" id="UP000294257"/>
    </source>
</evidence>
<evidence type="ECO:0000256" key="6">
    <source>
        <dbReference type="SAM" id="Phobius"/>
    </source>
</evidence>
<dbReference type="EMBL" id="SGWQ01000001">
    <property type="protein sequence ID" value="RZS44625.1"/>
    <property type="molecule type" value="Genomic_DNA"/>
</dbReference>
<keyword evidence="3 6" id="KW-0812">Transmembrane</keyword>
<dbReference type="Proteomes" id="UP000294257">
    <property type="component" value="Unassembled WGS sequence"/>
</dbReference>
<reference evidence="7 8" key="1">
    <citation type="submission" date="2019-02" db="EMBL/GenBank/DDBJ databases">
        <title>Genomic Encyclopedia of Type Strains, Phase IV (KMG-IV): sequencing the most valuable type-strain genomes for metagenomic binning, comparative biology and taxonomic classification.</title>
        <authorList>
            <person name="Goeker M."/>
        </authorList>
    </citation>
    <scope>NUCLEOTIDE SEQUENCE [LARGE SCALE GENOMIC DNA]</scope>
    <source>
        <strain evidence="7 8">DSM 101727</strain>
    </source>
</reference>
<feature type="transmembrane region" description="Helical" evidence="6">
    <location>
        <begin position="40"/>
        <end position="64"/>
    </location>
</feature>
<feature type="transmembrane region" description="Helical" evidence="6">
    <location>
        <begin position="6"/>
        <end position="28"/>
    </location>
</feature>
<keyword evidence="8" id="KW-1185">Reference proteome</keyword>
<feature type="transmembrane region" description="Helical" evidence="6">
    <location>
        <begin position="76"/>
        <end position="94"/>
    </location>
</feature>
<comment type="caution">
    <text evidence="7">The sequence shown here is derived from an EMBL/GenBank/DDBJ whole genome shotgun (WGS) entry which is preliminary data.</text>
</comment>
<evidence type="ECO:0000256" key="5">
    <source>
        <dbReference type="ARBA" id="ARBA00023136"/>
    </source>
</evidence>
<evidence type="ECO:0000256" key="4">
    <source>
        <dbReference type="ARBA" id="ARBA00022989"/>
    </source>
</evidence>
<dbReference type="GO" id="GO:0015171">
    <property type="term" value="F:amino acid transmembrane transporter activity"/>
    <property type="evidence" value="ECO:0007669"/>
    <property type="project" value="TreeGrafter"/>
</dbReference>
<dbReference type="RefSeq" id="WP_130342289.1">
    <property type="nucleotide sequence ID" value="NZ_SGWQ01000001.1"/>
</dbReference>
<proteinExistence type="predicted"/>
<dbReference type="PIRSF" id="PIRSF006324">
    <property type="entry name" value="LeuE"/>
    <property type="match status" value="1"/>
</dbReference>
<dbReference type="PANTHER" id="PTHR30086:SF20">
    <property type="entry name" value="ARGININE EXPORTER PROTEIN ARGO-RELATED"/>
    <property type="match status" value="1"/>
</dbReference>